<evidence type="ECO:0008006" key="5">
    <source>
        <dbReference type="Google" id="ProtNLM"/>
    </source>
</evidence>
<dbReference type="Gene3D" id="3.20.20.480">
    <property type="entry name" value="Trimethylamine methyltransferase-like"/>
    <property type="match status" value="1"/>
</dbReference>
<proteinExistence type="inferred from homology"/>
<feature type="non-terminal residue" evidence="4">
    <location>
        <position position="1"/>
    </location>
</feature>
<comment type="caution">
    <text evidence="4">The sequence shown here is derived from an EMBL/GenBank/DDBJ whole genome shotgun (WGS) entry which is preliminary data.</text>
</comment>
<keyword evidence="2" id="KW-0489">Methyltransferase</keyword>
<dbReference type="GO" id="GO:0008168">
    <property type="term" value="F:methyltransferase activity"/>
    <property type="evidence" value="ECO:0007669"/>
    <property type="project" value="UniProtKB-KW"/>
</dbReference>
<protein>
    <recommendedName>
        <fullName evidence="5">Trimethylamine methyltransferase</fullName>
    </recommendedName>
</protein>
<keyword evidence="3" id="KW-0808">Transferase</keyword>
<dbReference type="GO" id="GO:0015948">
    <property type="term" value="P:methanogenesis"/>
    <property type="evidence" value="ECO:0007669"/>
    <property type="project" value="InterPro"/>
</dbReference>
<reference evidence="4" key="1">
    <citation type="journal article" date="2014" name="Front. Microbiol.">
        <title>High frequency of phylogenetically diverse reductive dehalogenase-homologous genes in deep subseafloor sedimentary metagenomes.</title>
        <authorList>
            <person name="Kawai M."/>
            <person name="Futagami T."/>
            <person name="Toyoda A."/>
            <person name="Takaki Y."/>
            <person name="Nishi S."/>
            <person name="Hori S."/>
            <person name="Arai W."/>
            <person name="Tsubouchi T."/>
            <person name="Morono Y."/>
            <person name="Uchiyama I."/>
            <person name="Ito T."/>
            <person name="Fujiyama A."/>
            <person name="Inagaki F."/>
            <person name="Takami H."/>
        </authorList>
    </citation>
    <scope>NUCLEOTIDE SEQUENCE</scope>
    <source>
        <strain evidence="4">Expedition CK06-06</strain>
    </source>
</reference>
<organism evidence="4">
    <name type="scientific">marine sediment metagenome</name>
    <dbReference type="NCBI Taxonomy" id="412755"/>
    <lineage>
        <taxon>unclassified sequences</taxon>
        <taxon>metagenomes</taxon>
        <taxon>ecological metagenomes</taxon>
    </lineage>
</organism>
<evidence type="ECO:0000313" key="4">
    <source>
        <dbReference type="EMBL" id="GAG95554.1"/>
    </source>
</evidence>
<dbReference type="AlphaFoldDB" id="X1BI20"/>
<accession>X1BI20</accession>
<dbReference type="InterPro" id="IPR038601">
    <property type="entry name" value="MttB-like_sf"/>
</dbReference>
<evidence type="ECO:0000256" key="3">
    <source>
        <dbReference type="ARBA" id="ARBA00022679"/>
    </source>
</evidence>
<evidence type="ECO:0000256" key="1">
    <source>
        <dbReference type="ARBA" id="ARBA00007137"/>
    </source>
</evidence>
<dbReference type="Pfam" id="PF06253">
    <property type="entry name" value="MTTB"/>
    <property type="match status" value="1"/>
</dbReference>
<evidence type="ECO:0000256" key="2">
    <source>
        <dbReference type="ARBA" id="ARBA00022603"/>
    </source>
</evidence>
<dbReference type="EMBL" id="BART01023686">
    <property type="protein sequence ID" value="GAG95554.1"/>
    <property type="molecule type" value="Genomic_DNA"/>
</dbReference>
<comment type="similarity">
    <text evidence="1">Belongs to the trimethylamine methyltransferase family.</text>
</comment>
<gene>
    <name evidence="4" type="ORF">S01H4_43024</name>
</gene>
<dbReference type="InterPro" id="IPR010426">
    <property type="entry name" value="MTTB_MeTrfase"/>
</dbReference>
<name>X1BI20_9ZZZZ</name>
<sequence>YINASPEDAKHVAIVTAMGRYYNMPCRSQGALTESFCLDYQAGMESAVMLTVAALSGVHVSLHACGTYGSMLAMSYEKFLADEDLCGAMKKLMKPVEFTDDAFAMDLIKELSTSGNYLMEMHTMKRCRDEFFIPDLSIRTMHNKWLEMEPRDLTQRAGNLLEKRLTEYEKPDIDPDIEKRLVQYVNKRKKV</sequence>
<dbReference type="GO" id="GO:0032259">
    <property type="term" value="P:methylation"/>
    <property type="evidence" value="ECO:0007669"/>
    <property type="project" value="UniProtKB-KW"/>
</dbReference>